<dbReference type="Proteomes" id="UP000198426">
    <property type="component" value="Unassembled WGS sequence"/>
</dbReference>
<proteinExistence type="predicted"/>
<dbReference type="AlphaFoldDB" id="A0A239KNW3"/>
<feature type="compositionally biased region" description="Basic and acidic residues" evidence="1">
    <location>
        <begin position="95"/>
        <end position="104"/>
    </location>
</feature>
<keyword evidence="3" id="KW-1185">Reference proteome</keyword>
<gene>
    <name evidence="2" type="ORF">SAMN05421757_107220</name>
</gene>
<evidence type="ECO:0000256" key="1">
    <source>
        <dbReference type="SAM" id="MobiDB-lite"/>
    </source>
</evidence>
<name>A0A239KNW3_9RHOB</name>
<evidence type="ECO:0000313" key="3">
    <source>
        <dbReference type="Proteomes" id="UP000198426"/>
    </source>
</evidence>
<feature type="compositionally biased region" description="Basic and acidic residues" evidence="1">
    <location>
        <begin position="135"/>
        <end position="145"/>
    </location>
</feature>
<feature type="region of interest" description="Disordered" evidence="1">
    <location>
        <begin position="128"/>
        <end position="149"/>
    </location>
</feature>
<accession>A0A239KNW3</accession>
<organism evidence="2 3">
    <name type="scientific">Tropicimonas sediminicola</name>
    <dbReference type="NCBI Taxonomy" id="1031541"/>
    <lineage>
        <taxon>Bacteria</taxon>
        <taxon>Pseudomonadati</taxon>
        <taxon>Pseudomonadota</taxon>
        <taxon>Alphaproteobacteria</taxon>
        <taxon>Rhodobacterales</taxon>
        <taxon>Roseobacteraceae</taxon>
        <taxon>Tropicimonas</taxon>
    </lineage>
</organism>
<feature type="region of interest" description="Disordered" evidence="1">
    <location>
        <begin position="62"/>
        <end position="104"/>
    </location>
</feature>
<sequence>MGACSKPVVPYGCNSPPRCASNRRHHLSALPAAKCAEPAPDGRCGLAGAGYAPRHDVRPCAQAGGGVAHRRAHRPPLAARDAPAAGAVGAAGCRSPDRQRAGDDRDAGAMLRAGAALSLAGRAVGPFPSRVRGPLRPDRADDPRLRPVLGLANGAGRGLRSPVAFARAARPAGPAAPALAPFGGRSGELFSACGGPRAALRAAGRHAGATACRNAGAAFALGRRRAHGRRARLASPEPFYTASGQGIIRP</sequence>
<reference evidence="2 3" key="1">
    <citation type="submission" date="2017-06" db="EMBL/GenBank/DDBJ databases">
        <authorList>
            <person name="Kim H.J."/>
            <person name="Triplett B.A."/>
        </authorList>
    </citation>
    <scope>NUCLEOTIDE SEQUENCE [LARGE SCALE GENOMIC DNA]</scope>
    <source>
        <strain evidence="2 3">DSM 29339</strain>
    </source>
</reference>
<protein>
    <submittedName>
        <fullName evidence="2">Uncharacterized protein</fullName>
    </submittedName>
</protein>
<feature type="compositionally biased region" description="Low complexity" evidence="1">
    <location>
        <begin position="75"/>
        <end position="92"/>
    </location>
</feature>
<evidence type="ECO:0000313" key="2">
    <source>
        <dbReference type="EMBL" id="SNT19239.1"/>
    </source>
</evidence>
<dbReference type="EMBL" id="FZOY01000007">
    <property type="protein sequence ID" value="SNT19239.1"/>
    <property type="molecule type" value="Genomic_DNA"/>
</dbReference>